<proteinExistence type="inferred from homology"/>
<dbReference type="Proteomes" id="UP000615446">
    <property type="component" value="Unassembled WGS sequence"/>
</dbReference>
<reference evidence="13" key="1">
    <citation type="submission" date="2019-10" db="EMBL/GenBank/DDBJ databases">
        <title>Conservation and host-specific expression of non-tandemly repeated heterogenous ribosome RNA gene in arbuscular mycorrhizal fungi.</title>
        <authorList>
            <person name="Maeda T."/>
            <person name="Kobayashi Y."/>
            <person name="Nakagawa T."/>
            <person name="Ezawa T."/>
            <person name="Yamaguchi K."/>
            <person name="Bino T."/>
            <person name="Nishimoto Y."/>
            <person name="Shigenobu S."/>
            <person name="Kawaguchi M."/>
        </authorList>
    </citation>
    <scope>NUCLEOTIDE SEQUENCE</scope>
    <source>
        <strain evidence="13">HR1</strain>
    </source>
</reference>
<name>A0A8H3LR99_9GLOM</name>
<evidence type="ECO:0000259" key="12">
    <source>
        <dbReference type="SMART" id="SM00563"/>
    </source>
</evidence>
<feature type="transmembrane region" description="Helical" evidence="11">
    <location>
        <begin position="1016"/>
        <end position="1034"/>
    </location>
</feature>
<feature type="transmembrane region" description="Helical" evidence="11">
    <location>
        <begin position="480"/>
        <end position="501"/>
    </location>
</feature>
<dbReference type="EMBL" id="BLAL01000196">
    <property type="protein sequence ID" value="GES90721.1"/>
    <property type="molecule type" value="Genomic_DNA"/>
</dbReference>
<evidence type="ECO:0000256" key="9">
    <source>
        <dbReference type="ARBA" id="ARBA00023136"/>
    </source>
</evidence>
<dbReference type="InterPro" id="IPR004856">
    <property type="entry name" value="Glyco_trans_ALG6/ALG8"/>
</dbReference>
<feature type="transmembrane region" description="Helical" evidence="11">
    <location>
        <begin position="894"/>
        <end position="914"/>
    </location>
</feature>
<gene>
    <name evidence="13" type="ORF">RCL2_001755400</name>
</gene>
<evidence type="ECO:0000256" key="8">
    <source>
        <dbReference type="ARBA" id="ARBA00022989"/>
    </source>
</evidence>
<dbReference type="Pfam" id="PF03155">
    <property type="entry name" value="Alg6_Alg8"/>
    <property type="match status" value="1"/>
</dbReference>
<evidence type="ECO:0000256" key="6">
    <source>
        <dbReference type="ARBA" id="ARBA00022692"/>
    </source>
</evidence>
<feature type="transmembrane region" description="Helical" evidence="11">
    <location>
        <begin position="1055"/>
        <end position="1076"/>
    </location>
</feature>
<dbReference type="GO" id="GO:0016287">
    <property type="term" value="F:glycerone-phosphate O-acyltransferase activity"/>
    <property type="evidence" value="ECO:0007669"/>
    <property type="project" value="TreeGrafter"/>
</dbReference>
<dbReference type="SMART" id="SM00563">
    <property type="entry name" value="PlsC"/>
    <property type="match status" value="1"/>
</dbReference>
<accession>A0A8H3LR99</accession>
<dbReference type="SUPFAM" id="SSF69593">
    <property type="entry name" value="Glycerol-3-phosphate (1)-acyltransferase"/>
    <property type="match status" value="2"/>
</dbReference>
<feature type="transmembrane region" description="Helical" evidence="11">
    <location>
        <begin position="814"/>
        <end position="837"/>
    </location>
</feature>
<evidence type="ECO:0000256" key="10">
    <source>
        <dbReference type="SAM" id="MobiDB-lite"/>
    </source>
</evidence>
<feature type="transmembrane region" description="Helical" evidence="11">
    <location>
        <begin position="775"/>
        <end position="793"/>
    </location>
</feature>
<protein>
    <submittedName>
        <fullName evidence="13">Glycerol-3-phosphate O-acyltransferase/dihydroxyacetone phosphate acyltransferase</fullName>
    </submittedName>
</protein>
<dbReference type="GO" id="GO:0004366">
    <property type="term" value="F:glycerol-3-phosphate O-acyltransferase activity"/>
    <property type="evidence" value="ECO:0007669"/>
    <property type="project" value="TreeGrafter"/>
</dbReference>
<feature type="transmembrane region" description="Helical" evidence="11">
    <location>
        <begin position="389"/>
        <end position="416"/>
    </location>
</feature>
<feature type="domain" description="Phospholipid/glycerol acyltransferase" evidence="12">
    <location>
        <begin position="39"/>
        <end position="247"/>
    </location>
</feature>
<evidence type="ECO:0000256" key="2">
    <source>
        <dbReference type="ARBA" id="ARBA00004922"/>
    </source>
</evidence>
<dbReference type="InterPro" id="IPR052744">
    <property type="entry name" value="GPAT/DAPAT"/>
</dbReference>
<keyword evidence="8 11" id="KW-1133">Transmembrane helix</keyword>
<dbReference type="GO" id="GO:0008654">
    <property type="term" value="P:phospholipid biosynthetic process"/>
    <property type="evidence" value="ECO:0007669"/>
    <property type="project" value="TreeGrafter"/>
</dbReference>
<dbReference type="AlphaFoldDB" id="A0A8H3LR99"/>
<dbReference type="PANTHER" id="PTHR31605:SF0">
    <property type="entry name" value="GLYCEROL-3-PHOSPHATE O-ACYLTRANSFERASE 1"/>
    <property type="match status" value="1"/>
</dbReference>
<comment type="caution">
    <text evidence="13">The sequence shown here is derived from an EMBL/GenBank/DDBJ whole genome shotgun (WGS) entry which is preliminary data.</text>
</comment>
<evidence type="ECO:0000256" key="5">
    <source>
        <dbReference type="ARBA" id="ARBA00022679"/>
    </source>
</evidence>
<keyword evidence="7" id="KW-0256">Endoplasmic reticulum</keyword>
<dbReference type="CDD" id="cd07992">
    <property type="entry name" value="LPLAT_AAK14816-like"/>
    <property type="match status" value="1"/>
</dbReference>
<keyword evidence="4" id="KW-0328">Glycosyltransferase</keyword>
<dbReference type="UniPathway" id="UPA00378"/>
<dbReference type="Pfam" id="PF01553">
    <property type="entry name" value="Acyltransferase"/>
    <property type="match status" value="1"/>
</dbReference>
<comment type="similarity">
    <text evidence="3">Belongs to the ALG6/ALG8 glucosyltransferase family.</text>
</comment>
<organism evidence="13 14">
    <name type="scientific">Rhizophagus clarus</name>
    <dbReference type="NCBI Taxonomy" id="94130"/>
    <lineage>
        <taxon>Eukaryota</taxon>
        <taxon>Fungi</taxon>
        <taxon>Fungi incertae sedis</taxon>
        <taxon>Mucoromycota</taxon>
        <taxon>Glomeromycotina</taxon>
        <taxon>Glomeromycetes</taxon>
        <taxon>Glomerales</taxon>
        <taxon>Glomeraceae</taxon>
        <taxon>Rhizophagus</taxon>
    </lineage>
</organism>
<feature type="transmembrane region" description="Helical" evidence="11">
    <location>
        <begin position="1082"/>
        <end position="1103"/>
    </location>
</feature>
<keyword evidence="6 11" id="KW-0812">Transmembrane</keyword>
<comment type="subcellular location">
    <subcellularLocation>
        <location evidence="1">Endoplasmic reticulum membrane</location>
        <topology evidence="1">Multi-pass membrane protein</topology>
    </subcellularLocation>
</comment>
<dbReference type="GO" id="GO:0005789">
    <property type="term" value="C:endoplasmic reticulum membrane"/>
    <property type="evidence" value="ECO:0007669"/>
    <property type="project" value="UniProtKB-SubCell"/>
</dbReference>
<feature type="region of interest" description="Disordered" evidence="10">
    <location>
        <begin position="612"/>
        <end position="639"/>
    </location>
</feature>
<feature type="transmembrane region" description="Helical" evidence="11">
    <location>
        <begin position="447"/>
        <end position="468"/>
    </location>
</feature>
<evidence type="ECO:0000313" key="14">
    <source>
        <dbReference type="Proteomes" id="UP000615446"/>
    </source>
</evidence>
<sequence length="1196" mass="137317">MPLQSYDIAVSFFNVMLDIFFREISPRGSHRIPKEGPVIFVAAPHVNQFVDPLILMRHCQRRVSFLIAEKSMRRRFIGKMARSVHAIPVTRPQDLAKPGIGRIQLLNRKTDPTRITGIETAFTQQLTIGSQIALPMDCGSSEVKEIISDTELIIKKEFKDSNALDMLTDPEGTPYKCVPHIDQSQVYKTVFDTLKAGHCIGIFPEGGSHDRTEILPLKAGVTIMALGAIAMNPDLNVKIVPCGLNYFHAHHFRSRAVIEFGTPISITPDLVEKFKEGGSSKREACSKLLEIIYNCLKAVTVNTPDYETLMFIQAGRRLYKPAHRRFPISQIVELNRRFVAGYEHFKNDPRVQEMRRRIMEYNRLLKYHGLKDHQVNKLSMGGTRAAGLLFYRVILLTTWGILGLPGFILNLPLVIIARKISARKAKEAVRGSSVKVAGRDVLATWKLLVALVVTPTLYGFYTFIVVLISFKYKWILKWKVFAPISTFCTLVTGSYVTIRLYESGIDIYKSIRPLFLSLLPWARSSIKNLRTVREQLSTDITSLINELAPQIYHDFDAERIVHAVERSATHSSSKSLFQSPIDWLDDRVFNWERQGETSEFDDVIYFLEKNNGSTSGRSRTSSWASGSSSRPRSRAPSGENYRVEALTGLSRTAPFSELHRITKIKKKDKSYLERKLLKELRTVYYVSLNMDYFTFIKILLFPTYRSTDFEVHRNWLAITHSLPISKWYYEDKSEWTLDYPPFFAWFEWILSQFAPLADKEMLRVDNLNYTSDATIYFQRATVIISELVLFYALKKYLTTNNMKNKNLLNILAASIFLNPGILIYNGFLYGIFLFSLAYAKEGNDLMCGIMFAVLLNFKHIFLYLAPAYFIYLLRHYCFRETSEQGTKKFSIKHFLFLGVSVIIIFLLSFGPFIIMGQLGQILSRLFPFKRGLCHAYWAPNFWALYSAMDRVLIVFAKRFGWTLNESAIGSITRGLVGDVNFALLPQVEANHTFILTLIFQAASLVKLWKHPSYKNFLVSLILNGYSSFLFGWHVHEKAILLVMIPFSLISADNIALFRSYIILAVSGIYSLFPLLFKLTESTIKIVICLLWIILTFMGILSNLNYKRNKIIKYSQNDESKLSYLINIIENTYMYGFIILQFFTGIVHQVIYKDGKYPFLPLLSTSVYCAFGVMYSWIRLSIIYFLGKNDENQEENS</sequence>
<feature type="transmembrane region" description="Helical" evidence="11">
    <location>
        <begin position="683"/>
        <end position="704"/>
    </location>
</feature>
<keyword evidence="13" id="KW-0012">Acyltransferase</keyword>
<feature type="transmembrane region" description="Helical" evidence="11">
    <location>
        <begin position="1123"/>
        <end position="1146"/>
    </location>
</feature>
<evidence type="ECO:0000256" key="11">
    <source>
        <dbReference type="SAM" id="Phobius"/>
    </source>
</evidence>
<evidence type="ECO:0000256" key="3">
    <source>
        <dbReference type="ARBA" id="ARBA00008715"/>
    </source>
</evidence>
<evidence type="ECO:0000256" key="4">
    <source>
        <dbReference type="ARBA" id="ARBA00022676"/>
    </source>
</evidence>
<dbReference type="PANTHER" id="PTHR31605">
    <property type="entry name" value="GLYCEROL-3-PHOSPHATE O-ACYLTRANSFERASE 1"/>
    <property type="match status" value="1"/>
</dbReference>
<comment type="pathway">
    <text evidence="2">Protein modification; protein glycosylation.</text>
</comment>
<feature type="compositionally biased region" description="Low complexity" evidence="10">
    <location>
        <begin position="612"/>
        <end position="638"/>
    </location>
</feature>
<evidence type="ECO:0000313" key="13">
    <source>
        <dbReference type="EMBL" id="GES90721.1"/>
    </source>
</evidence>
<keyword evidence="9 11" id="KW-0472">Membrane</keyword>
<dbReference type="InterPro" id="IPR002123">
    <property type="entry name" value="Plipid/glycerol_acylTrfase"/>
</dbReference>
<dbReference type="OrthoDB" id="2427554at2759"/>
<feature type="transmembrane region" description="Helical" evidence="11">
    <location>
        <begin position="1158"/>
        <end position="1177"/>
    </location>
</feature>
<dbReference type="GO" id="GO:0016758">
    <property type="term" value="F:hexosyltransferase activity"/>
    <property type="evidence" value="ECO:0007669"/>
    <property type="project" value="InterPro"/>
</dbReference>
<evidence type="ECO:0000256" key="7">
    <source>
        <dbReference type="ARBA" id="ARBA00022824"/>
    </source>
</evidence>
<evidence type="ECO:0000256" key="1">
    <source>
        <dbReference type="ARBA" id="ARBA00004477"/>
    </source>
</evidence>
<feature type="transmembrane region" description="Helical" evidence="11">
    <location>
        <begin position="849"/>
        <end position="873"/>
    </location>
</feature>
<keyword evidence="5 13" id="KW-0808">Transferase</keyword>